<organism evidence="1 2">
    <name type="scientific">Lactuca virosa</name>
    <dbReference type="NCBI Taxonomy" id="75947"/>
    <lineage>
        <taxon>Eukaryota</taxon>
        <taxon>Viridiplantae</taxon>
        <taxon>Streptophyta</taxon>
        <taxon>Embryophyta</taxon>
        <taxon>Tracheophyta</taxon>
        <taxon>Spermatophyta</taxon>
        <taxon>Magnoliopsida</taxon>
        <taxon>eudicotyledons</taxon>
        <taxon>Gunneridae</taxon>
        <taxon>Pentapetalae</taxon>
        <taxon>asterids</taxon>
        <taxon>campanulids</taxon>
        <taxon>Asterales</taxon>
        <taxon>Asteraceae</taxon>
        <taxon>Cichorioideae</taxon>
        <taxon>Cichorieae</taxon>
        <taxon>Lactucinae</taxon>
        <taxon>Lactuca</taxon>
    </lineage>
</organism>
<keyword evidence="2" id="KW-1185">Reference proteome</keyword>
<name>A0AAU9P3Q3_9ASTR</name>
<dbReference type="EMBL" id="CAKMRJ010005523">
    <property type="protein sequence ID" value="CAH1444680.1"/>
    <property type="molecule type" value="Genomic_DNA"/>
</dbReference>
<dbReference type="Proteomes" id="UP001157418">
    <property type="component" value="Unassembled WGS sequence"/>
</dbReference>
<sequence length="76" mass="9305">MHFLQITVVPWRRFVPLVKALTMLFMFDITCQLIGIKKQENIIRWVIYEISSYKFSQLTLSNFVRWFWLKFFGRSP</sequence>
<reference evidence="1 2" key="1">
    <citation type="submission" date="2022-01" db="EMBL/GenBank/DDBJ databases">
        <authorList>
            <person name="Xiong W."/>
            <person name="Schranz E."/>
        </authorList>
    </citation>
    <scope>NUCLEOTIDE SEQUENCE [LARGE SCALE GENOMIC DNA]</scope>
</reference>
<accession>A0AAU9P3Q3</accession>
<protein>
    <recommendedName>
        <fullName evidence="3">Secreted protein</fullName>
    </recommendedName>
</protein>
<gene>
    <name evidence="1" type="ORF">LVIROSA_LOCUS30491</name>
</gene>
<evidence type="ECO:0000313" key="1">
    <source>
        <dbReference type="EMBL" id="CAH1444680.1"/>
    </source>
</evidence>
<dbReference type="AlphaFoldDB" id="A0AAU9P3Q3"/>
<comment type="caution">
    <text evidence="1">The sequence shown here is derived from an EMBL/GenBank/DDBJ whole genome shotgun (WGS) entry which is preliminary data.</text>
</comment>
<proteinExistence type="predicted"/>
<evidence type="ECO:0000313" key="2">
    <source>
        <dbReference type="Proteomes" id="UP001157418"/>
    </source>
</evidence>
<evidence type="ECO:0008006" key="3">
    <source>
        <dbReference type="Google" id="ProtNLM"/>
    </source>
</evidence>